<evidence type="ECO:0000313" key="3">
    <source>
        <dbReference type="Proteomes" id="UP001175353"/>
    </source>
</evidence>
<comment type="caution">
    <text evidence="2">The sequence shown here is derived from an EMBL/GenBank/DDBJ whole genome shotgun (WGS) entry which is preliminary data.</text>
</comment>
<name>A0AAN6KY45_9PEZI</name>
<dbReference type="EMBL" id="JAUJLE010000014">
    <property type="protein sequence ID" value="KAK1009274.1"/>
    <property type="molecule type" value="Genomic_DNA"/>
</dbReference>
<evidence type="ECO:0000313" key="2">
    <source>
        <dbReference type="EMBL" id="KAK1009274.1"/>
    </source>
</evidence>
<dbReference type="Proteomes" id="UP001175353">
    <property type="component" value="Unassembled WGS sequence"/>
</dbReference>
<reference evidence="2" key="1">
    <citation type="submission" date="2023-06" db="EMBL/GenBank/DDBJ databases">
        <title>Black Yeasts Isolated from many extreme environments.</title>
        <authorList>
            <person name="Coleine C."/>
            <person name="Stajich J.E."/>
            <person name="Selbmann L."/>
        </authorList>
    </citation>
    <scope>NUCLEOTIDE SEQUENCE</scope>
    <source>
        <strain evidence="2">CCFEE 5200</strain>
    </source>
</reference>
<feature type="region of interest" description="Disordered" evidence="1">
    <location>
        <begin position="141"/>
        <end position="277"/>
    </location>
</feature>
<evidence type="ECO:0000256" key="1">
    <source>
        <dbReference type="SAM" id="MobiDB-lite"/>
    </source>
</evidence>
<organism evidence="2 3">
    <name type="scientific">Friedmanniomyces endolithicus</name>
    <dbReference type="NCBI Taxonomy" id="329885"/>
    <lineage>
        <taxon>Eukaryota</taxon>
        <taxon>Fungi</taxon>
        <taxon>Dikarya</taxon>
        <taxon>Ascomycota</taxon>
        <taxon>Pezizomycotina</taxon>
        <taxon>Dothideomycetes</taxon>
        <taxon>Dothideomycetidae</taxon>
        <taxon>Mycosphaerellales</taxon>
        <taxon>Teratosphaeriaceae</taxon>
        <taxon>Friedmanniomyces</taxon>
    </lineage>
</organism>
<accession>A0AAN6KY45</accession>
<sequence>MASLEHTQALDQLQNEINRTLVNIGHLFKAASNGSRSAITARAHQLKTSVPSSITNFHDALDCLGDEIYQQLAKLVMRRDLAVLRERSGQHAPSWNAPAATVEVATMSNGGSKVPQVEIKPVEIETSTDVEMQDIDVEAEVLETQPEAPLNTRLGDVQEEPDGREARAPMNAESTHRTPDDTSQPSNENVDLKDILKVDTSPAPTNPPSQPLSDHAESDEKHPDTAAMSEGQDLESLFNDPVSASGSGNTTTTPATGPGTGGEPNDPTDFTAGFDFSTFNPGLDHNNNAMDADNSITALLPGLQDYANTQPIGTTEAEEPDFNALFASDAPMDGEADGQQAGAQRDTTFDDLMNFDEFEGDEYEGGAGEGGGGTENDFDFTNFD</sequence>
<feature type="compositionally biased region" description="Low complexity" evidence="1">
    <location>
        <begin position="243"/>
        <end position="257"/>
    </location>
</feature>
<dbReference type="AlphaFoldDB" id="A0AAN6KY45"/>
<gene>
    <name evidence="2" type="ORF">LTR91_002924</name>
</gene>
<feature type="region of interest" description="Disordered" evidence="1">
    <location>
        <begin position="359"/>
        <end position="384"/>
    </location>
</feature>
<feature type="compositionally biased region" description="Gly residues" evidence="1">
    <location>
        <begin position="365"/>
        <end position="374"/>
    </location>
</feature>
<protein>
    <submittedName>
        <fullName evidence="2">Uncharacterized protein</fullName>
    </submittedName>
</protein>
<feature type="compositionally biased region" description="Basic and acidic residues" evidence="1">
    <location>
        <begin position="214"/>
        <end position="224"/>
    </location>
</feature>
<keyword evidence="3" id="KW-1185">Reference proteome</keyword>
<proteinExistence type="predicted"/>